<feature type="transmembrane region" description="Helical" evidence="5">
    <location>
        <begin position="110"/>
        <end position="130"/>
    </location>
</feature>
<evidence type="ECO:0000259" key="6">
    <source>
        <dbReference type="Pfam" id="PF07291"/>
    </source>
</evidence>
<dbReference type="EMBL" id="JACHXK010000009">
    <property type="protein sequence ID" value="MBB3111980.1"/>
    <property type="molecule type" value="Genomic_DNA"/>
</dbReference>
<accession>A0A7W5B053</accession>
<comment type="subcellular location">
    <subcellularLocation>
        <location evidence="1">Membrane</location>
        <topology evidence="1">Multi-pass membrane protein</topology>
    </subcellularLocation>
</comment>
<sequence length="173" mass="18974">MELLNYEMLLALAITFGFSGFTKLTNLQTSVRIAVSLEILPKKLSTLYGILLPFSELALAILILLKFKLEIVLVLAILLLASFVIGNLKAIISKKDLACNCFGSIFNEKLGWGGILHSLFLIVLSCIALLSHSSIGVTNLFDTLGTVEVITVFFGAVMFFFMGILFKLTDFSQ</sequence>
<proteinExistence type="predicted"/>
<dbReference type="Proteomes" id="UP000570361">
    <property type="component" value="Unassembled WGS sequence"/>
</dbReference>
<keyword evidence="8" id="KW-1185">Reference proteome</keyword>
<evidence type="ECO:0000256" key="3">
    <source>
        <dbReference type="ARBA" id="ARBA00022989"/>
    </source>
</evidence>
<name>A0A7W5B053_9BACL</name>
<evidence type="ECO:0000313" key="8">
    <source>
        <dbReference type="Proteomes" id="UP000570361"/>
    </source>
</evidence>
<evidence type="ECO:0000256" key="2">
    <source>
        <dbReference type="ARBA" id="ARBA00022692"/>
    </source>
</evidence>
<organism evidence="7 8">
    <name type="scientific">Paenibacillus phyllosphaerae</name>
    <dbReference type="NCBI Taxonomy" id="274593"/>
    <lineage>
        <taxon>Bacteria</taxon>
        <taxon>Bacillati</taxon>
        <taxon>Bacillota</taxon>
        <taxon>Bacilli</taxon>
        <taxon>Bacillales</taxon>
        <taxon>Paenibacillaceae</taxon>
        <taxon>Paenibacillus</taxon>
    </lineage>
</organism>
<dbReference type="Pfam" id="PF07291">
    <property type="entry name" value="MauE"/>
    <property type="match status" value="1"/>
</dbReference>
<evidence type="ECO:0000313" key="7">
    <source>
        <dbReference type="EMBL" id="MBB3111980.1"/>
    </source>
</evidence>
<keyword evidence="3 5" id="KW-1133">Transmembrane helix</keyword>
<dbReference type="GO" id="GO:0016020">
    <property type="term" value="C:membrane"/>
    <property type="evidence" value="ECO:0007669"/>
    <property type="project" value="UniProtKB-SubCell"/>
</dbReference>
<keyword evidence="4 5" id="KW-0472">Membrane</keyword>
<protein>
    <recommendedName>
        <fullName evidence="6">Methylamine utilisation protein MauE domain-containing protein</fullName>
    </recommendedName>
</protein>
<feature type="transmembrane region" description="Helical" evidence="5">
    <location>
        <begin position="71"/>
        <end position="90"/>
    </location>
</feature>
<comment type="caution">
    <text evidence="7">The sequence shown here is derived from an EMBL/GenBank/DDBJ whole genome shotgun (WGS) entry which is preliminary data.</text>
</comment>
<evidence type="ECO:0000256" key="1">
    <source>
        <dbReference type="ARBA" id="ARBA00004141"/>
    </source>
</evidence>
<feature type="transmembrane region" description="Helical" evidence="5">
    <location>
        <begin position="46"/>
        <end position="65"/>
    </location>
</feature>
<dbReference type="RefSeq" id="WP_183601820.1">
    <property type="nucleotide sequence ID" value="NZ_JACHXK010000009.1"/>
</dbReference>
<feature type="domain" description="Methylamine utilisation protein MauE" evidence="6">
    <location>
        <begin position="8"/>
        <end position="130"/>
    </location>
</feature>
<dbReference type="InterPro" id="IPR009908">
    <property type="entry name" value="Methylamine_util_MauE"/>
</dbReference>
<dbReference type="GO" id="GO:0030416">
    <property type="term" value="P:methylamine metabolic process"/>
    <property type="evidence" value="ECO:0007669"/>
    <property type="project" value="InterPro"/>
</dbReference>
<reference evidence="7 8" key="1">
    <citation type="submission" date="2020-08" db="EMBL/GenBank/DDBJ databases">
        <title>Genomic Encyclopedia of Type Strains, Phase III (KMG-III): the genomes of soil and plant-associated and newly described type strains.</title>
        <authorList>
            <person name="Whitman W."/>
        </authorList>
    </citation>
    <scope>NUCLEOTIDE SEQUENCE [LARGE SCALE GENOMIC DNA]</scope>
    <source>
        <strain evidence="7 8">CECT 5862</strain>
    </source>
</reference>
<gene>
    <name evidence="7" type="ORF">FHS18_004048</name>
</gene>
<evidence type="ECO:0000256" key="4">
    <source>
        <dbReference type="ARBA" id="ARBA00023136"/>
    </source>
</evidence>
<evidence type="ECO:0000256" key="5">
    <source>
        <dbReference type="SAM" id="Phobius"/>
    </source>
</evidence>
<dbReference type="AlphaFoldDB" id="A0A7W5B053"/>
<feature type="transmembrane region" description="Helical" evidence="5">
    <location>
        <begin position="6"/>
        <end position="25"/>
    </location>
</feature>
<keyword evidence="2 5" id="KW-0812">Transmembrane</keyword>
<feature type="transmembrane region" description="Helical" evidence="5">
    <location>
        <begin position="150"/>
        <end position="168"/>
    </location>
</feature>